<dbReference type="InterPro" id="IPR003660">
    <property type="entry name" value="HAMP_dom"/>
</dbReference>
<evidence type="ECO:0000256" key="5">
    <source>
        <dbReference type="ARBA" id="ARBA00022519"/>
    </source>
</evidence>
<dbReference type="GO" id="GO:0004888">
    <property type="term" value="F:transmembrane signaling receptor activity"/>
    <property type="evidence" value="ECO:0007669"/>
    <property type="project" value="InterPro"/>
</dbReference>
<keyword evidence="9 11" id="KW-0807">Transducer</keyword>
<dbReference type="PANTHER" id="PTHR43531">
    <property type="entry name" value="PROTEIN ICFG"/>
    <property type="match status" value="1"/>
</dbReference>
<feature type="domain" description="Methyl-accepting transducer" evidence="15">
    <location>
        <begin position="273"/>
        <end position="502"/>
    </location>
</feature>
<evidence type="ECO:0000256" key="8">
    <source>
        <dbReference type="ARBA" id="ARBA00023136"/>
    </source>
</evidence>
<reference evidence="18" key="1">
    <citation type="submission" date="2024-06" db="EMBL/GenBank/DDBJ databases">
        <authorList>
            <person name="Coelho C."/>
            <person name="Bento M."/>
            <person name="Garcia E."/>
            <person name="Camelo A."/>
            <person name="Brandao I."/>
            <person name="Espirito Santo C."/>
            <person name="Trovao J."/>
            <person name="Verissimo A."/>
            <person name="Costa J."/>
            <person name="Tiago I."/>
        </authorList>
    </citation>
    <scope>NUCLEOTIDE SEQUENCE</scope>
    <source>
        <strain evidence="18">KWT182</strain>
    </source>
</reference>
<proteinExistence type="inferred from homology"/>
<dbReference type="GO" id="GO:0007165">
    <property type="term" value="P:signal transduction"/>
    <property type="evidence" value="ECO:0007669"/>
    <property type="project" value="UniProtKB-KW"/>
</dbReference>
<dbReference type="CDD" id="cd06225">
    <property type="entry name" value="HAMP"/>
    <property type="match status" value="1"/>
</dbReference>
<keyword evidence="8 14" id="KW-0472">Membrane</keyword>
<dbReference type="PROSITE" id="PS50111">
    <property type="entry name" value="CHEMOTAXIS_TRANSDUC_2"/>
    <property type="match status" value="1"/>
</dbReference>
<feature type="domain" description="HAMP" evidence="17">
    <location>
        <begin position="216"/>
        <end position="268"/>
    </location>
</feature>
<feature type="region of interest" description="Disordered" evidence="13">
    <location>
        <begin position="530"/>
        <end position="563"/>
    </location>
</feature>
<dbReference type="InterPro" id="IPR003122">
    <property type="entry name" value="Tar_rcpt_lig-bd"/>
</dbReference>
<evidence type="ECO:0000256" key="14">
    <source>
        <dbReference type="SAM" id="Phobius"/>
    </source>
</evidence>
<keyword evidence="6 14" id="KW-0812">Transmembrane</keyword>
<evidence type="ECO:0000259" key="17">
    <source>
        <dbReference type="PROSITE" id="PS50885"/>
    </source>
</evidence>
<dbReference type="SUPFAM" id="SSF47170">
    <property type="entry name" value="Aspartate receptor, ligand-binding domain"/>
    <property type="match status" value="1"/>
</dbReference>
<dbReference type="InterPro" id="IPR004090">
    <property type="entry name" value="Chemotax_Me-accpt_rcpt"/>
</dbReference>
<dbReference type="Pfam" id="PF00672">
    <property type="entry name" value="HAMP"/>
    <property type="match status" value="1"/>
</dbReference>
<dbReference type="SMART" id="SM00304">
    <property type="entry name" value="HAMP"/>
    <property type="match status" value="1"/>
</dbReference>
<organism evidence="18">
    <name type="scientific">Acerihabitans sp. KWT182</name>
    <dbReference type="NCBI Taxonomy" id="3157919"/>
    <lineage>
        <taxon>Bacteria</taxon>
        <taxon>Pseudomonadati</taxon>
        <taxon>Pseudomonadota</taxon>
        <taxon>Gammaproteobacteria</taxon>
        <taxon>Enterobacterales</taxon>
        <taxon>Pectobacteriaceae</taxon>
        <taxon>Acerihabitans</taxon>
    </lineage>
</organism>
<dbReference type="PROSITE" id="PS50885">
    <property type="entry name" value="HAMP"/>
    <property type="match status" value="1"/>
</dbReference>
<evidence type="ECO:0000256" key="12">
    <source>
        <dbReference type="SAM" id="Coils"/>
    </source>
</evidence>
<dbReference type="PRINTS" id="PR00260">
    <property type="entry name" value="CHEMTRNSDUCR"/>
</dbReference>
<dbReference type="Gene3D" id="1.10.287.950">
    <property type="entry name" value="Methyl-accepting chemotaxis protein"/>
    <property type="match status" value="1"/>
</dbReference>
<evidence type="ECO:0000256" key="10">
    <source>
        <dbReference type="ARBA" id="ARBA00029447"/>
    </source>
</evidence>
<keyword evidence="4" id="KW-0145">Chemotaxis</keyword>
<dbReference type="InterPro" id="IPR035440">
    <property type="entry name" value="4HB_MCP_dom_sf"/>
</dbReference>
<dbReference type="Pfam" id="PF00015">
    <property type="entry name" value="MCPsignal"/>
    <property type="match status" value="1"/>
</dbReference>
<evidence type="ECO:0000256" key="3">
    <source>
        <dbReference type="ARBA" id="ARBA00022481"/>
    </source>
</evidence>
<keyword evidence="3" id="KW-0488">Methylation</keyword>
<dbReference type="SUPFAM" id="SSF58104">
    <property type="entry name" value="Methyl-accepting chemotaxis protein (MCP) signaling domain"/>
    <property type="match status" value="1"/>
</dbReference>
<dbReference type="InterPro" id="IPR000727">
    <property type="entry name" value="T_SNARE_dom"/>
</dbReference>
<evidence type="ECO:0000313" key="18">
    <source>
        <dbReference type="EMBL" id="XBS68389.1"/>
    </source>
</evidence>
<dbReference type="AlphaFoldDB" id="A0AAU7Q5R9"/>
<dbReference type="Pfam" id="PF02203">
    <property type="entry name" value="TarH"/>
    <property type="match status" value="1"/>
</dbReference>
<dbReference type="PANTHER" id="PTHR43531:SF14">
    <property type="entry name" value="METHYL-ACCEPTING CHEMOTAXIS PROTEIN I-RELATED"/>
    <property type="match status" value="1"/>
</dbReference>
<evidence type="ECO:0000256" key="7">
    <source>
        <dbReference type="ARBA" id="ARBA00022989"/>
    </source>
</evidence>
<sequence length="563" mass="60066">MFNRIKVVTGLVLILIIFAVLQISSGGVFYHSLNKDQRYFDLYQNIRKQQTSLSASWVALMETRNSLNRAGVRFLLDANKTGSGPTVAELLTQAQSTLNRSEQAFAAFAAMPAAPGQDIATLKSLKQQYELLHGALAALNASLNSGDITALNAGETQNLQDAFEEDYNRFLAGNIRLYNDAVEDSDRAYNQALDVLATVLIAVLLVCLLVWVGIRRILLHPLNYLIKHIRGIAEGDLTRELWVAGRNEMGKLAESLRDMQSSLAGTVQSVRQSATTIYRGATDIVAGNNDLSARTEQQASALEQTAASMEQLTATVKQNAENARQAKQLALNASETAQKGGKVVDNVVKTMHEIAGSSQKIADITGVIDGIAFQTNILALNAAVEAARAGEQGRGFAVVAGEVRSLAQRSAQAAKEIKGLIDDSVNRVEVGSTLVESAGETMAEIVNSVTRVTDIMGEIASASDEQSRGIDQVGEAVSDMDRATQQNAALVQQSAAAAAVLETQAGLLNQAVSVFSLADGAPAPAIEQREASAAAPVRIAEKTPVKTPAKSLEATSQENWETF</sequence>
<comment type="similarity">
    <text evidence="10">Belongs to the methyl-accepting chemotaxis (MCP) protein family.</text>
</comment>
<keyword evidence="12" id="KW-0175">Coiled coil</keyword>
<dbReference type="InterPro" id="IPR004091">
    <property type="entry name" value="Chemotax_Me-accpt_rcpt_Me-site"/>
</dbReference>
<evidence type="ECO:0000256" key="1">
    <source>
        <dbReference type="ARBA" id="ARBA00004429"/>
    </source>
</evidence>
<evidence type="ECO:0000256" key="2">
    <source>
        <dbReference type="ARBA" id="ARBA00022475"/>
    </source>
</evidence>
<name>A0AAU7Q5R9_9GAMM</name>
<feature type="transmembrane region" description="Helical" evidence="14">
    <location>
        <begin position="195"/>
        <end position="214"/>
    </location>
</feature>
<evidence type="ECO:0000259" key="15">
    <source>
        <dbReference type="PROSITE" id="PS50111"/>
    </source>
</evidence>
<keyword evidence="7 14" id="KW-1133">Transmembrane helix</keyword>
<dbReference type="FunFam" id="1.10.287.950:FF:000001">
    <property type="entry name" value="Methyl-accepting chemotaxis sensory transducer"/>
    <property type="match status" value="1"/>
</dbReference>
<evidence type="ECO:0000256" key="6">
    <source>
        <dbReference type="ARBA" id="ARBA00022692"/>
    </source>
</evidence>
<dbReference type="CDD" id="cd19407">
    <property type="entry name" value="Tar_Tsr_sensor"/>
    <property type="match status" value="1"/>
</dbReference>
<dbReference type="SMART" id="SM00319">
    <property type="entry name" value="TarH"/>
    <property type="match status" value="1"/>
</dbReference>
<dbReference type="CDD" id="cd11386">
    <property type="entry name" value="MCP_signal"/>
    <property type="match status" value="1"/>
</dbReference>
<dbReference type="EMBL" id="CP157947">
    <property type="protein sequence ID" value="XBS68389.1"/>
    <property type="molecule type" value="Genomic_DNA"/>
</dbReference>
<feature type="domain" description="T-SNARE coiled-coil homology" evidence="16">
    <location>
        <begin position="432"/>
        <end position="494"/>
    </location>
</feature>
<dbReference type="InterPro" id="IPR004089">
    <property type="entry name" value="MCPsignal_dom"/>
</dbReference>
<dbReference type="Gene3D" id="1.20.120.30">
    <property type="entry name" value="Aspartate receptor, ligand-binding domain"/>
    <property type="match status" value="1"/>
</dbReference>
<evidence type="ECO:0000256" key="13">
    <source>
        <dbReference type="SAM" id="MobiDB-lite"/>
    </source>
</evidence>
<feature type="compositionally biased region" description="Polar residues" evidence="13">
    <location>
        <begin position="553"/>
        <end position="563"/>
    </location>
</feature>
<evidence type="ECO:0000256" key="11">
    <source>
        <dbReference type="PROSITE-ProRule" id="PRU00284"/>
    </source>
</evidence>
<accession>A0AAU7Q5R9</accession>
<comment type="subcellular location">
    <subcellularLocation>
        <location evidence="1">Cell inner membrane</location>
        <topology evidence="1">Multi-pass membrane protein</topology>
    </subcellularLocation>
</comment>
<dbReference type="PROSITE" id="PS00538">
    <property type="entry name" value="CHEMOTAXIS_TRANSDUC_1"/>
    <property type="match status" value="1"/>
</dbReference>
<gene>
    <name evidence="18" type="ORF">ABK905_16825</name>
</gene>
<evidence type="ECO:0000256" key="9">
    <source>
        <dbReference type="ARBA" id="ARBA00023224"/>
    </source>
</evidence>
<keyword evidence="2" id="KW-1003">Cell membrane</keyword>
<dbReference type="GO" id="GO:0005886">
    <property type="term" value="C:plasma membrane"/>
    <property type="evidence" value="ECO:0007669"/>
    <property type="project" value="UniProtKB-SubCell"/>
</dbReference>
<evidence type="ECO:0000256" key="4">
    <source>
        <dbReference type="ARBA" id="ARBA00022500"/>
    </source>
</evidence>
<evidence type="ECO:0000259" key="16">
    <source>
        <dbReference type="PROSITE" id="PS50192"/>
    </source>
</evidence>
<dbReference type="SMART" id="SM00283">
    <property type="entry name" value="MA"/>
    <property type="match status" value="1"/>
</dbReference>
<protein>
    <submittedName>
        <fullName evidence="18">Methyl-accepting chemotaxis protein</fullName>
    </submittedName>
</protein>
<keyword evidence="5" id="KW-0997">Cell inner membrane</keyword>
<dbReference type="InterPro" id="IPR051310">
    <property type="entry name" value="MCP_chemotaxis"/>
</dbReference>
<dbReference type="PROSITE" id="PS50192">
    <property type="entry name" value="T_SNARE"/>
    <property type="match status" value="1"/>
</dbReference>
<feature type="coiled-coil region" evidence="12">
    <location>
        <begin position="292"/>
        <end position="329"/>
    </location>
</feature>
<dbReference type="GO" id="GO:0006935">
    <property type="term" value="P:chemotaxis"/>
    <property type="evidence" value="ECO:0007669"/>
    <property type="project" value="UniProtKB-KW"/>
</dbReference>